<reference evidence="9" key="2">
    <citation type="submission" date="2023-05" db="EMBL/GenBank/DDBJ databases">
        <authorList>
            <consortium name="Lawrence Berkeley National Laboratory"/>
            <person name="Steindorff A."/>
            <person name="Hensen N."/>
            <person name="Bonometti L."/>
            <person name="Westerberg I."/>
            <person name="Brannstrom I.O."/>
            <person name="Guillou S."/>
            <person name="Cros-Aarteil S."/>
            <person name="Calhoun S."/>
            <person name="Haridas S."/>
            <person name="Kuo A."/>
            <person name="Mondo S."/>
            <person name="Pangilinan J."/>
            <person name="Riley R."/>
            <person name="Labutti K."/>
            <person name="Andreopoulos B."/>
            <person name="Lipzen A."/>
            <person name="Chen C."/>
            <person name="Yanf M."/>
            <person name="Daum C."/>
            <person name="Ng V."/>
            <person name="Clum A."/>
            <person name="Ohm R."/>
            <person name="Martin F."/>
            <person name="Silar P."/>
            <person name="Natvig D."/>
            <person name="Lalanne C."/>
            <person name="Gautier V."/>
            <person name="Ament-Velasquez S.L."/>
            <person name="Kruys A."/>
            <person name="Hutchinson M.I."/>
            <person name="Powell A.J."/>
            <person name="Barry K."/>
            <person name="Miller A.N."/>
            <person name="Grigoriev I.V."/>
            <person name="Debuchy R."/>
            <person name="Gladieux P."/>
            <person name="Thoren M.H."/>
            <person name="Johannesson H."/>
        </authorList>
    </citation>
    <scope>NUCLEOTIDE SEQUENCE</scope>
    <source>
        <strain evidence="9">CBS 990.96</strain>
    </source>
</reference>
<evidence type="ECO:0000256" key="5">
    <source>
        <dbReference type="ARBA" id="ARBA00038359"/>
    </source>
</evidence>
<dbReference type="InterPro" id="IPR049326">
    <property type="entry name" value="Rhodopsin_dom_fungi"/>
</dbReference>
<sequence>MADSNALTPETFLGLGISLTILAGVFVVIRNVVDILKTKKFLIEDAVAISAAAALAASIPLNYLTMVVDYAAPGVTIFYVTQIAFAVILVQGYSLWSAKIPILMLYVRLFGVNNKLRYTAYSLILANTIILGSGTTFSAANCGPKRSIDVVVLAKCADRSALSGVVQASFTVVIDLIILILPLPTLASLRLPKGRKVGLFVVFLTGIFAFAASVVNFYLRILMYTKGQYPDFAIWNAGAICNVIESSIAIIVGCVPAAWAFWTNYVTSSAVYTRIRSGFSSLGVSAKTWPNRSTKNNSRVTQKAGSTASQQQIYVTSEFRSYEEHYKMQSQERVRPV</sequence>
<keyword evidence="10" id="KW-1185">Reference proteome</keyword>
<accession>A0AAN6YM75</accession>
<feature type="transmembrane region" description="Helical" evidence="7">
    <location>
        <begin position="76"/>
        <end position="97"/>
    </location>
</feature>
<dbReference type="InterPro" id="IPR052337">
    <property type="entry name" value="SAT4-like"/>
</dbReference>
<dbReference type="AlphaFoldDB" id="A0AAN6YM75"/>
<dbReference type="GO" id="GO:0016020">
    <property type="term" value="C:membrane"/>
    <property type="evidence" value="ECO:0007669"/>
    <property type="project" value="UniProtKB-SubCell"/>
</dbReference>
<proteinExistence type="inferred from homology"/>
<dbReference type="PANTHER" id="PTHR33048:SF47">
    <property type="entry name" value="INTEGRAL MEMBRANE PROTEIN-RELATED"/>
    <property type="match status" value="1"/>
</dbReference>
<organism evidence="9 10">
    <name type="scientific">Podospora fimiseda</name>
    <dbReference type="NCBI Taxonomy" id="252190"/>
    <lineage>
        <taxon>Eukaryota</taxon>
        <taxon>Fungi</taxon>
        <taxon>Dikarya</taxon>
        <taxon>Ascomycota</taxon>
        <taxon>Pezizomycotina</taxon>
        <taxon>Sordariomycetes</taxon>
        <taxon>Sordariomycetidae</taxon>
        <taxon>Sordariales</taxon>
        <taxon>Podosporaceae</taxon>
        <taxon>Podospora</taxon>
    </lineage>
</organism>
<keyword evidence="2 7" id="KW-0812">Transmembrane</keyword>
<feature type="transmembrane region" description="Helical" evidence="7">
    <location>
        <begin position="118"/>
        <end position="140"/>
    </location>
</feature>
<name>A0AAN6YM75_9PEZI</name>
<feature type="transmembrane region" description="Helical" evidence="7">
    <location>
        <begin position="197"/>
        <end position="221"/>
    </location>
</feature>
<keyword evidence="3 7" id="KW-1133">Transmembrane helix</keyword>
<feature type="transmembrane region" description="Helical" evidence="7">
    <location>
        <begin position="41"/>
        <end position="64"/>
    </location>
</feature>
<evidence type="ECO:0000313" key="9">
    <source>
        <dbReference type="EMBL" id="KAK4220948.1"/>
    </source>
</evidence>
<protein>
    <recommendedName>
        <fullName evidence="8">Rhodopsin domain-containing protein</fullName>
    </recommendedName>
</protein>
<comment type="caution">
    <text evidence="9">The sequence shown here is derived from an EMBL/GenBank/DDBJ whole genome shotgun (WGS) entry which is preliminary data.</text>
</comment>
<comment type="similarity">
    <text evidence="5">Belongs to the SAT4 family.</text>
</comment>
<evidence type="ECO:0000256" key="1">
    <source>
        <dbReference type="ARBA" id="ARBA00004141"/>
    </source>
</evidence>
<evidence type="ECO:0000256" key="3">
    <source>
        <dbReference type="ARBA" id="ARBA00022989"/>
    </source>
</evidence>
<feature type="domain" description="Rhodopsin" evidence="8">
    <location>
        <begin position="30"/>
        <end position="261"/>
    </location>
</feature>
<evidence type="ECO:0000259" key="8">
    <source>
        <dbReference type="Pfam" id="PF20684"/>
    </source>
</evidence>
<feature type="transmembrane region" description="Helical" evidence="7">
    <location>
        <begin position="160"/>
        <end position="185"/>
    </location>
</feature>
<evidence type="ECO:0000256" key="4">
    <source>
        <dbReference type="ARBA" id="ARBA00023136"/>
    </source>
</evidence>
<evidence type="ECO:0000256" key="2">
    <source>
        <dbReference type="ARBA" id="ARBA00022692"/>
    </source>
</evidence>
<evidence type="ECO:0000256" key="7">
    <source>
        <dbReference type="SAM" id="Phobius"/>
    </source>
</evidence>
<dbReference type="Pfam" id="PF20684">
    <property type="entry name" value="Fung_rhodopsin"/>
    <property type="match status" value="1"/>
</dbReference>
<evidence type="ECO:0000256" key="6">
    <source>
        <dbReference type="SAM" id="MobiDB-lite"/>
    </source>
</evidence>
<dbReference type="EMBL" id="MU865611">
    <property type="protein sequence ID" value="KAK4220948.1"/>
    <property type="molecule type" value="Genomic_DNA"/>
</dbReference>
<feature type="transmembrane region" description="Helical" evidence="7">
    <location>
        <begin position="233"/>
        <end position="262"/>
    </location>
</feature>
<gene>
    <name evidence="9" type="ORF">QBC38DRAFT_524178</name>
</gene>
<dbReference type="PANTHER" id="PTHR33048">
    <property type="entry name" value="PTH11-LIKE INTEGRAL MEMBRANE PROTEIN (AFU_ORTHOLOGUE AFUA_5G11245)"/>
    <property type="match status" value="1"/>
</dbReference>
<reference evidence="9" key="1">
    <citation type="journal article" date="2023" name="Mol. Phylogenet. Evol.">
        <title>Genome-scale phylogeny and comparative genomics of the fungal order Sordariales.</title>
        <authorList>
            <person name="Hensen N."/>
            <person name="Bonometti L."/>
            <person name="Westerberg I."/>
            <person name="Brannstrom I.O."/>
            <person name="Guillou S."/>
            <person name="Cros-Aarteil S."/>
            <person name="Calhoun S."/>
            <person name="Haridas S."/>
            <person name="Kuo A."/>
            <person name="Mondo S."/>
            <person name="Pangilinan J."/>
            <person name="Riley R."/>
            <person name="LaButti K."/>
            <person name="Andreopoulos B."/>
            <person name="Lipzen A."/>
            <person name="Chen C."/>
            <person name="Yan M."/>
            <person name="Daum C."/>
            <person name="Ng V."/>
            <person name="Clum A."/>
            <person name="Steindorff A."/>
            <person name="Ohm R.A."/>
            <person name="Martin F."/>
            <person name="Silar P."/>
            <person name="Natvig D.O."/>
            <person name="Lalanne C."/>
            <person name="Gautier V."/>
            <person name="Ament-Velasquez S.L."/>
            <person name="Kruys A."/>
            <person name="Hutchinson M.I."/>
            <person name="Powell A.J."/>
            <person name="Barry K."/>
            <person name="Miller A.N."/>
            <person name="Grigoriev I.V."/>
            <person name="Debuchy R."/>
            <person name="Gladieux P."/>
            <person name="Hiltunen Thoren M."/>
            <person name="Johannesson H."/>
        </authorList>
    </citation>
    <scope>NUCLEOTIDE SEQUENCE</scope>
    <source>
        <strain evidence="9">CBS 990.96</strain>
    </source>
</reference>
<comment type="subcellular location">
    <subcellularLocation>
        <location evidence="1">Membrane</location>
        <topology evidence="1">Multi-pass membrane protein</topology>
    </subcellularLocation>
</comment>
<evidence type="ECO:0000313" key="10">
    <source>
        <dbReference type="Proteomes" id="UP001301958"/>
    </source>
</evidence>
<feature type="transmembrane region" description="Helical" evidence="7">
    <location>
        <begin position="12"/>
        <end position="29"/>
    </location>
</feature>
<dbReference type="Proteomes" id="UP001301958">
    <property type="component" value="Unassembled WGS sequence"/>
</dbReference>
<keyword evidence="4 7" id="KW-0472">Membrane</keyword>
<feature type="region of interest" description="Disordered" evidence="6">
    <location>
        <begin position="290"/>
        <end position="309"/>
    </location>
</feature>